<keyword evidence="4" id="KW-0479">Metal-binding</keyword>
<feature type="binding site" evidence="4">
    <location>
        <position position="46"/>
    </location>
    <ligand>
        <name>Mg(2+)</name>
        <dbReference type="ChEBI" id="CHEBI:18420"/>
    </ligand>
</feature>
<dbReference type="EMBL" id="JAACXV010000088">
    <property type="protein sequence ID" value="KAF7283743.1"/>
    <property type="molecule type" value="Genomic_DNA"/>
</dbReference>
<dbReference type="Pfam" id="PF00025">
    <property type="entry name" value="Arf"/>
    <property type="match status" value="1"/>
</dbReference>
<protein>
    <recommendedName>
        <fullName evidence="8">ADP-ribosylation factor-like protein 13B</fullName>
    </recommendedName>
</protein>
<evidence type="ECO:0000313" key="6">
    <source>
        <dbReference type="EMBL" id="KAF7283743.1"/>
    </source>
</evidence>
<feature type="binding site" evidence="4">
    <location>
        <position position="29"/>
    </location>
    <ligand>
        <name>Mg(2+)</name>
        <dbReference type="ChEBI" id="CHEBI:18420"/>
    </ligand>
</feature>
<keyword evidence="5" id="KW-0175">Coiled coil</keyword>
<dbReference type="SMART" id="SM00177">
    <property type="entry name" value="ARF"/>
    <property type="match status" value="1"/>
</dbReference>
<dbReference type="GO" id="GO:0060170">
    <property type="term" value="C:ciliary membrane"/>
    <property type="evidence" value="ECO:0007669"/>
    <property type="project" value="TreeGrafter"/>
</dbReference>
<evidence type="ECO:0008006" key="8">
    <source>
        <dbReference type="Google" id="ProtNLM"/>
    </source>
</evidence>
<dbReference type="PANTHER" id="PTHR46090">
    <property type="entry name" value="ADP-RIBOSYLATION FACTOR-LIKE PROTEIN 13B"/>
    <property type="match status" value="1"/>
</dbReference>
<dbReference type="AlphaFoldDB" id="A0A834IRJ0"/>
<evidence type="ECO:0000256" key="4">
    <source>
        <dbReference type="PIRSR" id="PIRSR606689-2"/>
    </source>
</evidence>
<keyword evidence="4" id="KW-0460">Magnesium</keyword>
<dbReference type="Proteomes" id="UP000625711">
    <property type="component" value="Unassembled WGS sequence"/>
</dbReference>
<keyword evidence="7" id="KW-1185">Reference proteome</keyword>
<proteinExistence type="predicted"/>
<accession>A0A834IRJ0</accession>
<gene>
    <name evidence="6" type="ORF">GWI33_022994</name>
</gene>
<reference evidence="6" key="1">
    <citation type="submission" date="2020-08" db="EMBL/GenBank/DDBJ databases">
        <title>Genome sequencing and assembly of the red palm weevil Rhynchophorus ferrugineus.</title>
        <authorList>
            <person name="Dias G.B."/>
            <person name="Bergman C.M."/>
            <person name="Manee M."/>
        </authorList>
    </citation>
    <scope>NUCLEOTIDE SEQUENCE</scope>
    <source>
        <strain evidence="6">AA-2017</strain>
        <tissue evidence="6">Whole larva</tissue>
    </source>
</reference>
<organism evidence="6 7">
    <name type="scientific">Rhynchophorus ferrugineus</name>
    <name type="common">Red palm weevil</name>
    <name type="synonym">Curculio ferrugineus</name>
    <dbReference type="NCBI Taxonomy" id="354439"/>
    <lineage>
        <taxon>Eukaryota</taxon>
        <taxon>Metazoa</taxon>
        <taxon>Ecdysozoa</taxon>
        <taxon>Arthropoda</taxon>
        <taxon>Hexapoda</taxon>
        <taxon>Insecta</taxon>
        <taxon>Pterygota</taxon>
        <taxon>Neoptera</taxon>
        <taxon>Endopterygota</taxon>
        <taxon>Coleoptera</taxon>
        <taxon>Polyphaga</taxon>
        <taxon>Cucujiformia</taxon>
        <taxon>Curculionidae</taxon>
        <taxon>Dryophthorinae</taxon>
        <taxon>Rhynchophorus</taxon>
    </lineage>
</organism>
<dbReference type="Gene3D" id="3.40.50.300">
    <property type="entry name" value="P-loop containing nucleotide triphosphate hydrolases"/>
    <property type="match status" value="1"/>
</dbReference>
<feature type="binding site" evidence="3">
    <location>
        <begin position="22"/>
        <end position="29"/>
    </location>
    <ligand>
        <name>GTP</name>
        <dbReference type="ChEBI" id="CHEBI:37565"/>
    </ligand>
</feature>
<dbReference type="SMART" id="SM00178">
    <property type="entry name" value="SAR"/>
    <property type="match status" value="1"/>
</dbReference>
<dbReference type="GO" id="GO:1905515">
    <property type="term" value="P:non-motile cilium assembly"/>
    <property type="evidence" value="ECO:0007669"/>
    <property type="project" value="TreeGrafter"/>
</dbReference>
<name>A0A834IRJ0_RHYFE</name>
<feature type="binding site" evidence="3">
    <location>
        <begin position="124"/>
        <end position="127"/>
    </location>
    <ligand>
        <name>GTP</name>
        <dbReference type="ChEBI" id="CHEBI:37565"/>
    </ligand>
</feature>
<dbReference type="SUPFAM" id="SSF52540">
    <property type="entry name" value="P-loop containing nucleoside triphosphate hydrolases"/>
    <property type="match status" value="1"/>
</dbReference>
<keyword evidence="2 3" id="KW-0342">GTP-binding</keyword>
<dbReference type="GO" id="GO:0097500">
    <property type="term" value="P:receptor localization to non-motile cilium"/>
    <property type="evidence" value="ECO:0007669"/>
    <property type="project" value="TreeGrafter"/>
</dbReference>
<dbReference type="PANTHER" id="PTHR46090:SF2">
    <property type="entry name" value="ADP-RIBOSYLATION FACTOR-LIKE PROTEIN 13B"/>
    <property type="match status" value="1"/>
</dbReference>
<dbReference type="GO" id="GO:0046872">
    <property type="term" value="F:metal ion binding"/>
    <property type="evidence" value="ECO:0007669"/>
    <property type="project" value="UniProtKB-KW"/>
</dbReference>
<dbReference type="GO" id="GO:0005525">
    <property type="term" value="F:GTP binding"/>
    <property type="evidence" value="ECO:0007669"/>
    <property type="project" value="UniProtKB-KW"/>
</dbReference>
<evidence type="ECO:0000256" key="5">
    <source>
        <dbReference type="SAM" id="Coils"/>
    </source>
</evidence>
<dbReference type="GO" id="GO:0097730">
    <property type="term" value="C:non-motile cilium"/>
    <property type="evidence" value="ECO:0007669"/>
    <property type="project" value="TreeGrafter"/>
</dbReference>
<feature type="coiled-coil region" evidence="5">
    <location>
        <begin position="197"/>
        <end position="227"/>
    </location>
</feature>
<sequence>MGSNCCKTGKVPREKLSLLLVGLDNAGKTVTVRGLAGEAINSPIPTVGFAVTNLKYSHYDVRIFDLGGGPGIRGIWHNYFVNAHGIIFVVDSSDTDRFVEVRETLQELLCHPKISGKPLLILANKQDQESALDEIDIIECLLIETLANKYKCPTLVQSCSASVTNINKLDVGVKLGYDWIMNFIDKNFDELNVRVQMDIVEQELREKEEMVAKIQRIKAERQALMQVQDPDVIQTYSEYVSKLNGEANKALQVVDIDINPEVDYTSDLSESSLTFPAIYHVQSASLERERPKSAIQLVKHQLQMNNNALRRSQSAKLRRNKTAPAKTFHGREFVPSSAKEPKRPVTLVRPLRNLHSADARIFSISGRMGPGGDYYSPGIVRDVFQVGDDVLAKSKSALTNGKVKEAAEPDRLNGICVVDIA</sequence>
<evidence type="ECO:0000256" key="3">
    <source>
        <dbReference type="PIRSR" id="PIRSR606689-1"/>
    </source>
</evidence>
<dbReference type="GO" id="GO:0003924">
    <property type="term" value="F:GTPase activity"/>
    <property type="evidence" value="ECO:0007669"/>
    <property type="project" value="InterPro"/>
</dbReference>
<comment type="caution">
    <text evidence="6">The sequence shown here is derived from an EMBL/GenBank/DDBJ whole genome shotgun (WGS) entry which is preliminary data.</text>
</comment>
<feature type="binding site" evidence="3">
    <location>
        <position position="68"/>
    </location>
    <ligand>
        <name>GTP</name>
        <dbReference type="ChEBI" id="CHEBI:37565"/>
    </ligand>
</feature>
<keyword evidence="1 3" id="KW-0547">Nucleotide-binding</keyword>
<evidence type="ECO:0000256" key="1">
    <source>
        <dbReference type="ARBA" id="ARBA00022741"/>
    </source>
</evidence>
<dbReference type="InterPro" id="IPR006689">
    <property type="entry name" value="Small_GTPase_ARF/SAR"/>
</dbReference>
<dbReference type="PROSITE" id="PS51417">
    <property type="entry name" value="ARF"/>
    <property type="match status" value="1"/>
</dbReference>
<dbReference type="InterPro" id="IPR027417">
    <property type="entry name" value="P-loop_NTPase"/>
</dbReference>
<evidence type="ECO:0000313" key="7">
    <source>
        <dbReference type="Proteomes" id="UP000625711"/>
    </source>
</evidence>
<dbReference type="OrthoDB" id="14717at2759"/>
<dbReference type="InterPro" id="IPR051995">
    <property type="entry name" value="Ciliary_GTPase"/>
</dbReference>
<evidence type="ECO:0000256" key="2">
    <source>
        <dbReference type="ARBA" id="ARBA00023134"/>
    </source>
</evidence>
<dbReference type="PRINTS" id="PR00328">
    <property type="entry name" value="SAR1GTPBP"/>
</dbReference>